<accession>A0ABS1J170</accession>
<dbReference type="EMBL" id="JAEPRJ010000001">
    <property type="protein sequence ID" value="MBK5897906.1"/>
    <property type="molecule type" value="Genomic_DNA"/>
</dbReference>
<name>A0ABS1J170_9FIRM</name>
<gene>
    <name evidence="2" type="ORF">JJN12_08975</name>
</gene>
<evidence type="ECO:0000256" key="1">
    <source>
        <dbReference type="SAM" id="Coils"/>
    </source>
</evidence>
<dbReference type="Proteomes" id="UP000604730">
    <property type="component" value="Unassembled WGS sequence"/>
</dbReference>
<proteinExistence type="predicted"/>
<feature type="coiled-coil region" evidence="1">
    <location>
        <begin position="139"/>
        <end position="169"/>
    </location>
</feature>
<comment type="caution">
    <text evidence="2">The sequence shown here is derived from an EMBL/GenBank/DDBJ whole genome shotgun (WGS) entry which is preliminary data.</text>
</comment>
<sequence>MYKFFIESFKKIINRYSDDFINKLNKSLEDKFIKDDLMGKALEGEKVEEVNIELKMLVEKVCREAISIDDTSNKDHIRNDFERYVKELDDEEYFDESNKEVLFQRFKIFVEGYKKYISKQISIGEKYILQQVGRVSEEVANIEKNIVSVKNVQEKMQEKMENAEKFNKDKKAPLIDINKHYIKVEPYNSKYEFLDNTFKLAGEIDPFEADNIYVFTLNLKNISEELIKKISIRNFKVMLCAEDEEDPTSGYLVCNIIKQCTQSVECYLNLLKGSEQKIHLIIEDKGYELNEDNLYYYENFESDRLCIKFDMKLTNDSEEADYSYSIFASRDKISENISDRYCVDSVEMCRN</sequence>
<keyword evidence="3" id="KW-1185">Reference proteome</keyword>
<organism evidence="2 3">
    <name type="scientific">Catonella massiliensis</name>
    <dbReference type="NCBI Taxonomy" id="2799636"/>
    <lineage>
        <taxon>Bacteria</taxon>
        <taxon>Bacillati</taxon>
        <taxon>Bacillota</taxon>
        <taxon>Clostridia</taxon>
        <taxon>Lachnospirales</taxon>
        <taxon>Lachnospiraceae</taxon>
        <taxon>Catonella</taxon>
    </lineage>
</organism>
<keyword evidence="1" id="KW-0175">Coiled coil</keyword>
<evidence type="ECO:0000313" key="3">
    <source>
        <dbReference type="Proteomes" id="UP000604730"/>
    </source>
</evidence>
<dbReference type="RefSeq" id="WP_208429362.1">
    <property type="nucleotide sequence ID" value="NZ_JAEPRJ010000001.1"/>
</dbReference>
<reference evidence="2 3" key="1">
    <citation type="submission" date="2021-01" db="EMBL/GenBank/DDBJ databases">
        <title>Isolation and description of Catonella massiliensis sp. nov., a novel Catonella species, isolated from a stable periodontitis subject.</title>
        <authorList>
            <person name="Antezack A."/>
            <person name="Boxberger M."/>
            <person name="La Scola B."/>
            <person name="Monnet-Corti V."/>
        </authorList>
    </citation>
    <scope>NUCLEOTIDE SEQUENCE [LARGE SCALE GENOMIC DNA]</scope>
    <source>
        <strain evidence="2 3">Marseille-Q4567</strain>
    </source>
</reference>
<protein>
    <submittedName>
        <fullName evidence="2">Uncharacterized protein</fullName>
    </submittedName>
</protein>
<evidence type="ECO:0000313" key="2">
    <source>
        <dbReference type="EMBL" id="MBK5897906.1"/>
    </source>
</evidence>